<protein>
    <recommendedName>
        <fullName evidence="3">Closca</fullName>
    </recommendedName>
</protein>
<reference evidence="1 2" key="1">
    <citation type="journal article" date="2013" name="Genome Biol.">
        <title>Draft genome of the mountain pine beetle, Dendroctonus ponderosae Hopkins, a major forest pest.</title>
        <authorList>
            <person name="Keeling C.I."/>
            <person name="Yuen M.M."/>
            <person name="Liao N.Y."/>
            <person name="Docking T.R."/>
            <person name="Chan S.K."/>
            <person name="Taylor G.A."/>
            <person name="Palmquist D.L."/>
            <person name="Jackman S.D."/>
            <person name="Nguyen A."/>
            <person name="Li M."/>
            <person name="Henderson H."/>
            <person name="Janes J.K."/>
            <person name="Zhao Y."/>
            <person name="Pandoh P."/>
            <person name="Moore R."/>
            <person name="Sperling F.A."/>
            <person name="Huber D.P."/>
            <person name="Birol I."/>
            <person name="Jones S.J."/>
            <person name="Bohlmann J."/>
        </authorList>
    </citation>
    <scope>NUCLEOTIDE SEQUENCE</scope>
</reference>
<dbReference type="PANTHER" id="PTHR15261:SF4">
    <property type="entry name" value="THROMBOSPONDIN-TYPE LAMININ G DOMAIN AND EAR REPEAT-CONTAINING PROTEIN"/>
    <property type="match status" value="1"/>
</dbReference>
<sequence length="1600" mass="179814">MYAISLYIYIFIKTEKVVPIKDADDFRLFQSLNSTLAASLENGNSIVLYRYLNGSFKDIHHSPMEYNTNLVVASTEDGGALIVVGTGDFITIFQFNLEQGKLEKIQHVEAPASKHVALWKQGESVYLSATDRTGRITVFRWLGRHFDRLQEIQLSHVKKTVHFSFHDSDYLAAVNEEVVEVLACQYCSQSISLYSVNFTQYSTLEDESSELLSWCTNKLQELSNSLEPPMLAARLRGDLNEEFFEDEDPKRQMAAALSKASLVLDGIEETLKDLIVNADVLEADTLIFNNDTQVNGLQVAAVNALEVDDVLDKVLDIAEGFSVNNSMNFTVVVTENSLSLSTLNGSPLEEYVSLRKDLMLEEFTVQGPVAFQSGLLIGNHTINDVEITEKNLLLKEGDQDFSENLSVDELRVNELTSNNLNCFALDSLSDNGEEIFNIGALKVKHLSIGGLLNNVDIKSLAKRGLRKSGNQFWETPLSFNSLEVEELQIKELSGKLIPQNLVPINAGQYHVHQDVTFTKGRFFGDLRTNRLDAGQSLNNIAVKCNGLLDVLLIDSPEQQEIPARKSFTNLTLKRRYSPLIIDESPCEILNDLRINGSVKLSKRLKVRDLKPANSSGSMGEVLANGIKLTDVEMPVHLTFTQPLKVESIRVDKINSLDPNKWILGSSASPQVLTGHKQFWGDIHLKGPVNVANMNNIDVGALENHTLRVEGDQEIGGFWTVESLVANKGVLANKTQLPEGSRTSLRIKGDLEARVNTSEFTLQGLVNSNRLQDVLGNMVEKNTKYRVFGEKHFKDLHVQDLEIPEHSNISKLLRTVTSGGEITLKTDLDLFNNISIRRVQFKGRLNDLTRADFDGLMHLDSNPEETVLIPSDVKFKELVVLGEVFVADNSINGQNLTAIEQDTVKIDEDHVFHSGVFEETVTVGDTLRLNGSVENLDLDFIVLQNGSRMVEIADIVFNDTLVVNGTLFLHGKVVFAKGPKVFRFNNHNVKNLMKTLWFTDRAANITETLHMKNATFTQPLYVEKFVDDINLNLLSQNYLSKSKSQEIPASLTFSNVTFSNISTTRLNTDAPINGILLEDLLSSMLLQSTDQVFESVANFEEAHFNNLTGSFTVNDLNLETDVMRYDAQNAVTGRKVFQNLNIRALKLPRNVKIQDVDVLDWLDNAVMNNGTFRISGKKVFNNATFKQGLRGTLNNQTFNENTIMLLNRPQNIAGKKAFFSDNQQPITLRTVRVKGLVNGINLQQLVQNQTNRLRVLDEDFLQESVIFSQLNSNVSALPTHNWEGLRRKFNQLLNMGRDLQKSLNEDSTIFKYFKQINKFDNVYEIFGLRCADGIFRLVAFTCTNGRNRFRTFQWETQTQAFTLIGENPEFYLSKPIYMEQLTIGNQDYIFVQHPDRYDYQNYKYVYSGSLLELTNATHFKIKAEFHRNSTESLTHFQSPASNQTCLAFIGQSLPGLDIYCYEAAQKSFYWAQRIDLDGIYKAWQLPQSTESLSWRSPLDIKNPQSNQAALPSEVPVPKGVHFITQASFEPLLLIQTADRKAPLRTLSYDGVAGFREILRGSSLPISSKVRTVGNGHFVVALQENRQTGSILEAVAKGFSST</sequence>
<evidence type="ECO:0008006" key="3">
    <source>
        <dbReference type="Google" id="ProtNLM"/>
    </source>
</evidence>
<organism evidence="1 2">
    <name type="scientific">Dendroctonus ponderosae</name>
    <name type="common">Mountain pine beetle</name>
    <dbReference type="NCBI Taxonomy" id="77166"/>
    <lineage>
        <taxon>Eukaryota</taxon>
        <taxon>Metazoa</taxon>
        <taxon>Ecdysozoa</taxon>
        <taxon>Arthropoda</taxon>
        <taxon>Hexapoda</taxon>
        <taxon>Insecta</taxon>
        <taxon>Pterygota</taxon>
        <taxon>Neoptera</taxon>
        <taxon>Endopterygota</taxon>
        <taxon>Coleoptera</taxon>
        <taxon>Polyphaga</taxon>
        <taxon>Cucujiformia</taxon>
        <taxon>Curculionidae</taxon>
        <taxon>Scolytinae</taxon>
        <taxon>Dendroctonus</taxon>
    </lineage>
</organism>
<proteinExistence type="predicted"/>
<dbReference type="Proteomes" id="UP000030742">
    <property type="component" value="Unassembled WGS sequence"/>
</dbReference>
<dbReference type="OrthoDB" id="188713at2759"/>
<dbReference type="PANTHER" id="PTHR15261">
    <property type="entry name" value="THROMBOSPONDIN-TYPE LAMININ G DOMAIN AND EAR REPEAT-CONTAINING"/>
    <property type="match status" value="1"/>
</dbReference>
<evidence type="ECO:0000313" key="1">
    <source>
        <dbReference type="EMBL" id="ERL93362.1"/>
    </source>
</evidence>
<dbReference type="EMBL" id="KB632354">
    <property type="protein sequence ID" value="ERL93362.1"/>
    <property type="molecule type" value="Genomic_DNA"/>
</dbReference>
<dbReference type="GO" id="GO:0007165">
    <property type="term" value="P:signal transduction"/>
    <property type="evidence" value="ECO:0007669"/>
    <property type="project" value="TreeGrafter"/>
</dbReference>
<accession>U4UJT8</accession>
<name>U4UJT8_DENPD</name>
<evidence type="ECO:0000313" key="2">
    <source>
        <dbReference type="Proteomes" id="UP000030742"/>
    </source>
</evidence>
<gene>
    <name evidence="1" type="ORF">D910_10654</name>
</gene>